<dbReference type="Proteomes" id="UP000700334">
    <property type="component" value="Unassembled WGS sequence"/>
</dbReference>
<reference evidence="2" key="1">
    <citation type="journal article" date="2021" name="Evol. Appl.">
        <title>The genome of the Pyrenean desman and the effects of bottlenecks and inbreeding on the genomic landscape of an endangered species.</title>
        <authorList>
            <person name="Escoda L."/>
            <person name="Castresana J."/>
        </authorList>
    </citation>
    <scope>NUCLEOTIDE SEQUENCE</scope>
    <source>
        <strain evidence="2">IBE-C5619</strain>
    </source>
</reference>
<sequence>MRRQDPQAGDPVSGDSSSGGSPRSAGGTEGSPPAQVPAAEDAAWGPRDIAGERGPWMRGEWSCAPGQEAAWGAEPLQNGAWAVDHSSWGSPELVRRDSSLEPPCSLPLTPGSGAPSPRSLDASLLPAGLAGLPCDLGAPAMETAPWWAGSWWAADGPQRASVVGGRAMALPSQGARAGGQRSWALRAGTACGPATCAAPGGRQSP</sequence>
<dbReference type="AlphaFoldDB" id="A0A8J6DQ33"/>
<gene>
    <name evidence="2" type="ORF">J0S82_007135</name>
</gene>
<keyword evidence="3" id="KW-1185">Reference proteome</keyword>
<feature type="compositionally biased region" description="Low complexity" evidence="1">
    <location>
        <begin position="8"/>
        <end position="26"/>
    </location>
</feature>
<protein>
    <submittedName>
        <fullName evidence="2">Pericentrin</fullName>
    </submittedName>
</protein>
<evidence type="ECO:0000256" key="1">
    <source>
        <dbReference type="SAM" id="MobiDB-lite"/>
    </source>
</evidence>
<name>A0A8J6DQ33_GALPY</name>
<comment type="caution">
    <text evidence="2">The sequence shown here is derived from an EMBL/GenBank/DDBJ whole genome shotgun (WGS) entry which is preliminary data.</text>
</comment>
<feature type="region of interest" description="Disordered" evidence="1">
    <location>
        <begin position="1"/>
        <end position="77"/>
    </location>
</feature>
<feature type="region of interest" description="Disordered" evidence="1">
    <location>
        <begin position="90"/>
        <end position="119"/>
    </location>
</feature>
<evidence type="ECO:0000313" key="2">
    <source>
        <dbReference type="EMBL" id="KAG8516564.1"/>
    </source>
</evidence>
<evidence type="ECO:0000313" key="3">
    <source>
        <dbReference type="Proteomes" id="UP000700334"/>
    </source>
</evidence>
<dbReference type="EMBL" id="JAGFMF010011677">
    <property type="protein sequence ID" value="KAG8516564.1"/>
    <property type="molecule type" value="Genomic_DNA"/>
</dbReference>
<proteinExistence type="predicted"/>
<accession>A0A8J6DQ33</accession>
<dbReference type="OrthoDB" id="10686440at2759"/>
<organism evidence="2 3">
    <name type="scientific">Galemys pyrenaicus</name>
    <name type="common">Iberian desman</name>
    <name type="synonym">Pyrenean desman</name>
    <dbReference type="NCBI Taxonomy" id="202257"/>
    <lineage>
        <taxon>Eukaryota</taxon>
        <taxon>Metazoa</taxon>
        <taxon>Chordata</taxon>
        <taxon>Craniata</taxon>
        <taxon>Vertebrata</taxon>
        <taxon>Euteleostomi</taxon>
        <taxon>Mammalia</taxon>
        <taxon>Eutheria</taxon>
        <taxon>Laurasiatheria</taxon>
        <taxon>Eulipotyphla</taxon>
        <taxon>Talpidae</taxon>
        <taxon>Galemys</taxon>
    </lineage>
</organism>